<dbReference type="RefSeq" id="WP_146857883.1">
    <property type="nucleotide sequence ID" value="NZ_BKAU01000001.1"/>
</dbReference>
<dbReference type="Proteomes" id="UP000321436">
    <property type="component" value="Unassembled WGS sequence"/>
</dbReference>
<dbReference type="InterPro" id="IPR036237">
    <property type="entry name" value="Xyl_isomerase-like_sf"/>
</dbReference>
<gene>
    <name evidence="1" type="ORF">CCY01nite_06710</name>
</gene>
<evidence type="ECO:0000313" key="1">
    <source>
        <dbReference type="EMBL" id="GEP94411.1"/>
    </source>
</evidence>
<proteinExistence type="predicted"/>
<keyword evidence="1" id="KW-0413">Isomerase</keyword>
<dbReference type="OrthoDB" id="9785907at2"/>
<dbReference type="SUPFAM" id="SSF51658">
    <property type="entry name" value="Xylose isomerase-like"/>
    <property type="match status" value="1"/>
</dbReference>
<evidence type="ECO:0000313" key="2">
    <source>
        <dbReference type="Proteomes" id="UP000321436"/>
    </source>
</evidence>
<dbReference type="GO" id="GO:0016853">
    <property type="term" value="F:isomerase activity"/>
    <property type="evidence" value="ECO:0007669"/>
    <property type="project" value="UniProtKB-KW"/>
</dbReference>
<comment type="caution">
    <text evidence="1">The sequence shown here is derived from an EMBL/GenBank/DDBJ whole genome shotgun (WGS) entry which is preliminary data.</text>
</comment>
<dbReference type="NCBIfam" id="NF035939">
    <property type="entry name" value="TIM_EboE"/>
    <property type="match status" value="1"/>
</dbReference>
<dbReference type="AlphaFoldDB" id="A0A512RFD9"/>
<organism evidence="1 2">
    <name type="scientific">Chitinophaga cymbidii</name>
    <dbReference type="NCBI Taxonomy" id="1096750"/>
    <lineage>
        <taxon>Bacteria</taxon>
        <taxon>Pseudomonadati</taxon>
        <taxon>Bacteroidota</taxon>
        <taxon>Chitinophagia</taxon>
        <taxon>Chitinophagales</taxon>
        <taxon>Chitinophagaceae</taxon>
        <taxon>Chitinophaga</taxon>
    </lineage>
</organism>
<sequence>MHTPYGHLTYCTNIHAGENWEEHFAQLRQFIPAVKAEVSPAAPFGIGLRLSNLASLELSKEPALEAFRQWLKEQDCYVFTMNGFPYGGFHREKVKDDVHTPDWTTAERVAYTIRLFRILAALLPEGMEGGISTSPLSYKIWHRCGEEHKAVMESATLNMLLVVEQLVSIHRKGGPLLHLDVEPEPDGMLENSKEYIDWYFQHLLPAGVIFLEDKFGMKEEEAILAIKQHVQLCYDVCHFAVSYEDPLVVLERLHFFGLKTGKVQISAALKAEFRDAASRQQATGAFAEFDESVYLHQVIARTGDDKKIHYPDLPQALSDKDNEAVQEWRAHFHVPVFVQQFGALTSTRDDITRVLQRQAAKPFTQHLEVETYTWEVLPAGLKQEMGASIAREMKWVLQQLELS</sequence>
<keyword evidence="2" id="KW-1185">Reference proteome</keyword>
<dbReference type="EMBL" id="BKAU01000001">
    <property type="protein sequence ID" value="GEP94411.1"/>
    <property type="molecule type" value="Genomic_DNA"/>
</dbReference>
<name>A0A512RFD9_9BACT</name>
<protein>
    <submittedName>
        <fullName evidence="1">Sugar phosphate isomerase</fullName>
    </submittedName>
</protein>
<reference evidence="1 2" key="1">
    <citation type="submission" date="2019-07" db="EMBL/GenBank/DDBJ databases">
        <title>Whole genome shotgun sequence of Chitinophaga cymbidii NBRC 109752.</title>
        <authorList>
            <person name="Hosoyama A."/>
            <person name="Uohara A."/>
            <person name="Ohji S."/>
            <person name="Ichikawa N."/>
        </authorList>
    </citation>
    <scope>NUCLEOTIDE SEQUENCE [LARGE SCALE GENOMIC DNA]</scope>
    <source>
        <strain evidence="1 2">NBRC 109752</strain>
    </source>
</reference>
<accession>A0A512RFD9</accession>